<dbReference type="RefSeq" id="WP_068424986.1">
    <property type="nucleotide sequence ID" value="NZ_LVHI01000012.1"/>
</dbReference>
<evidence type="ECO:0000313" key="3">
    <source>
        <dbReference type="Proteomes" id="UP000077519"/>
    </source>
</evidence>
<dbReference type="EMBL" id="LVHI01000012">
    <property type="protein sequence ID" value="OAK54565.1"/>
    <property type="molecule type" value="Genomic_DNA"/>
</dbReference>
<dbReference type="InterPro" id="IPR009081">
    <property type="entry name" value="PP-bd_ACP"/>
</dbReference>
<comment type="caution">
    <text evidence="2">The sequence shown here is derived from an EMBL/GenBank/DDBJ whole genome shotgun (WGS) entry which is preliminary data.</text>
</comment>
<gene>
    <name evidence="2" type="ORF">A3K89_04200</name>
</gene>
<accession>A0A177YGG2</accession>
<feature type="domain" description="Carrier" evidence="1">
    <location>
        <begin position="6"/>
        <end position="69"/>
    </location>
</feature>
<keyword evidence="3" id="KW-1185">Reference proteome</keyword>
<evidence type="ECO:0000259" key="1">
    <source>
        <dbReference type="Pfam" id="PF00550"/>
    </source>
</evidence>
<reference evidence="2 3" key="1">
    <citation type="submission" date="2016-03" db="EMBL/GenBank/DDBJ databases">
        <title>Genome sequence of Rhodococcus kyotonensis KB10.</title>
        <authorList>
            <person name="Jeong H."/>
            <person name="Hong C.E."/>
            <person name="Jo S.H."/>
            <person name="Park J.M."/>
        </authorList>
    </citation>
    <scope>NUCLEOTIDE SEQUENCE [LARGE SCALE GENOMIC DNA]</scope>
    <source>
        <strain evidence="2 3">KB10</strain>
    </source>
</reference>
<protein>
    <submittedName>
        <fullName evidence="2">Isochorismatase</fullName>
    </submittedName>
</protein>
<sequence length="75" mass="8241">MLTRETVIGDIATALDRSPERIDDELNLLDEGLDSIRIMGLVERWRSTGAADVDFPTLAADPTVSHWVAVALGEY</sequence>
<dbReference type="SUPFAM" id="SSF47336">
    <property type="entry name" value="ACP-like"/>
    <property type="match status" value="1"/>
</dbReference>
<organism evidence="2 3">
    <name type="scientific">Rhodococcoides kyotonense</name>
    <dbReference type="NCBI Taxonomy" id="398843"/>
    <lineage>
        <taxon>Bacteria</taxon>
        <taxon>Bacillati</taxon>
        <taxon>Actinomycetota</taxon>
        <taxon>Actinomycetes</taxon>
        <taxon>Mycobacteriales</taxon>
        <taxon>Nocardiaceae</taxon>
        <taxon>Rhodococcoides</taxon>
    </lineage>
</organism>
<name>A0A177YGG2_9NOCA</name>
<proteinExistence type="predicted"/>
<dbReference type="InterPro" id="IPR036736">
    <property type="entry name" value="ACP-like_sf"/>
</dbReference>
<dbReference type="Proteomes" id="UP000077519">
    <property type="component" value="Unassembled WGS sequence"/>
</dbReference>
<dbReference type="AlphaFoldDB" id="A0A177YGG2"/>
<dbReference type="Pfam" id="PF00550">
    <property type="entry name" value="PP-binding"/>
    <property type="match status" value="1"/>
</dbReference>
<evidence type="ECO:0000313" key="2">
    <source>
        <dbReference type="EMBL" id="OAK54565.1"/>
    </source>
</evidence>
<dbReference type="Gene3D" id="1.10.1200.10">
    <property type="entry name" value="ACP-like"/>
    <property type="match status" value="1"/>
</dbReference>